<keyword evidence="3" id="KW-1185">Reference proteome</keyword>
<dbReference type="KEGG" id="cmar:IMCC12053_1501"/>
<name>A0A0N9ZEV8_9RHOB</name>
<gene>
    <name evidence="2" type="ORF">IMCC12053_1501</name>
</gene>
<evidence type="ECO:0000259" key="1">
    <source>
        <dbReference type="Pfam" id="PF08239"/>
    </source>
</evidence>
<dbReference type="Gene3D" id="2.30.30.40">
    <property type="entry name" value="SH3 Domains"/>
    <property type="match status" value="1"/>
</dbReference>
<evidence type="ECO:0000313" key="2">
    <source>
        <dbReference type="EMBL" id="ALI55448.1"/>
    </source>
</evidence>
<dbReference type="PATRIC" id="fig|1397108.4.peg.1536"/>
<accession>A0A0N9ZEV8</accession>
<dbReference type="STRING" id="1397108.IMCC12053_1501"/>
<protein>
    <recommendedName>
        <fullName evidence="1">SH3b domain-containing protein</fullName>
    </recommendedName>
</protein>
<dbReference type="EMBL" id="CP012023">
    <property type="protein sequence ID" value="ALI55448.1"/>
    <property type="molecule type" value="Genomic_DNA"/>
</dbReference>
<dbReference type="InterPro" id="IPR003646">
    <property type="entry name" value="SH3-like_bac-type"/>
</dbReference>
<proteinExistence type="predicted"/>
<dbReference type="AlphaFoldDB" id="A0A0N9ZEV8"/>
<evidence type="ECO:0000313" key="3">
    <source>
        <dbReference type="Proteomes" id="UP000064920"/>
    </source>
</evidence>
<feature type="domain" description="SH3b" evidence="1">
    <location>
        <begin position="138"/>
        <end position="190"/>
    </location>
</feature>
<dbReference type="Proteomes" id="UP000064920">
    <property type="component" value="Chromosome"/>
</dbReference>
<reference evidence="2 3" key="1">
    <citation type="submission" date="2015-05" db="EMBL/GenBank/DDBJ databases">
        <authorList>
            <person name="Wang D.B."/>
            <person name="Wang M."/>
        </authorList>
    </citation>
    <scope>NUCLEOTIDE SEQUENCE [LARGE SCALE GENOMIC DNA]</scope>
    <source>
        <strain evidence="2 3">IMCC 12053</strain>
    </source>
</reference>
<organism evidence="2 3">
    <name type="scientific">Celeribacter marinus</name>
    <dbReference type="NCBI Taxonomy" id="1397108"/>
    <lineage>
        <taxon>Bacteria</taxon>
        <taxon>Pseudomonadati</taxon>
        <taxon>Pseudomonadota</taxon>
        <taxon>Alphaproteobacteria</taxon>
        <taxon>Rhodobacterales</taxon>
        <taxon>Roseobacteraceae</taxon>
        <taxon>Celeribacter</taxon>
    </lineage>
</organism>
<sequence length="195" mass="20993">MGLFTVLYTFGDDLSGAEIAERDARHANRTPIMAMVQNAFDDHSKRKGDYVPALAQIESGHQNLASPDIKVASLETSVSKPNRPTFSQVSYTQEPRADLIKAASHVTTAASEPERLAALVAPEGDVTNMMLGVVTGKRVNVRSGPSTSDEVLGQVIQADIVRVMPSPHNGWVKISVEGEGVEGYMSARFIDAIDQ</sequence>
<dbReference type="Pfam" id="PF08239">
    <property type="entry name" value="SH3_3"/>
    <property type="match status" value="1"/>
</dbReference>